<name>A0ABS2QEJ0_9BACI</name>
<protein>
    <recommendedName>
        <fullName evidence="3">Fur-regulated basic protein FbpA</fullName>
    </recommendedName>
</protein>
<evidence type="ECO:0008006" key="3">
    <source>
        <dbReference type="Google" id="ProtNLM"/>
    </source>
</evidence>
<sequence length="65" mass="7707">MTYNLQKSEEKRRYTLISILLAFSSEEESLKKLSNTELEHEFNNLKSTNHPHSNTGAIKWITKYY</sequence>
<dbReference type="RefSeq" id="WP_204539347.1">
    <property type="nucleotide sequence ID" value="NZ_JAFBFI010000003.1"/>
</dbReference>
<gene>
    <name evidence="1" type="ORF">JOC77_000972</name>
</gene>
<comment type="caution">
    <text evidence="1">The sequence shown here is derived from an EMBL/GenBank/DDBJ whole genome shotgun (WGS) entry which is preliminary data.</text>
</comment>
<keyword evidence="2" id="KW-1185">Reference proteome</keyword>
<organism evidence="1 2">
    <name type="scientific">Peribacillus deserti</name>
    <dbReference type="NCBI Taxonomy" id="673318"/>
    <lineage>
        <taxon>Bacteria</taxon>
        <taxon>Bacillati</taxon>
        <taxon>Bacillota</taxon>
        <taxon>Bacilli</taxon>
        <taxon>Bacillales</taxon>
        <taxon>Bacillaceae</taxon>
        <taxon>Peribacillus</taxon>
    </lineage>
</organism>
<accession>A0ABS2QEJ0</accession>
<evidence type="ECO:0000313" key="1">
    <source>
        <dbReference type="EMBL" id="MBM7691565.1"/>
    </source>
</evidence>
<dbReference type="EMBL" id="JAFBFI010000003">
    <property type="protein sequence ID" value="MBM7691565.1"/>
    <property type="molecule type" value="Genomic_DNA"/>
</dbReference>
<reference evidence="1 2" key="1">
    <citation type="submission" date="2021-01" db="EMBL/GenBank/DDBJ databases">
        <title>Genomic Encyclopedia of Type Strains, Phase IV (KMG-IV): sequencing the most valuable type-strain genomes for metagenomic binning, comparative biology and taxonomic classification.</title>
        <authorList>
            <person name="Goeker M."/>
        </authorList>
    </citation>
    <scope>NUCLEOTIDE SEQUENCE [LARGE SCALE GENOMIC DNA]</scope>
    <source>
        <strain evidence="1 2">DSM 105482</strain>
    </source>
</reference>
<dbReference type="Proteomes" id="UP000823486">
    <property type="component" value="Unassembled WGS sequence"/>
</dbReference>
<evidence type="ECO:0000313" key="2">
    <source>
        <dbReference type="Proteomes" id="UP000823486"/>
    </source>
</evidence>
<proteinExistence type="predicted"/>